<evidence type="ECO:0000313" key="3">
    <source>
        <dbReference type="Proteomes" id="UP000006851"/>
    </source>
</evidence>
<dbReference type="KEGG" id="cgo:Corgl_0937"/>
<keyword evidence="3" id="KW-1185">Reference proteome</keyword>
<dbReference type="RefSeq" id="WP_013708789.1">
    <property type="nucleotide sequence ID" value="NC_015389.1"/>
</dbReference>
<feature type="transmembrane region" description="Helical" evidence="1">
    <location>
        <begin position="123"/>
        <end position="146"/>
    </location>
</feature>
<feature type="transmembrane region" description="Helical" evidence="1">
    <location>
        <begin position="94"/>
        <end position="117"/>
    </location>
</feature>
<name>F2N9L7_CORGP</name>
<organism evidence="2 3">
    <name type="scientific">Coriobacterium glomerans (strain ATCC 49209 / DSM 20642 / JCM 10262 / PW2)</name>
    <dbReference type="NCBI Taxonomy" id="700015"/>
    <lineage>
        <taxon>Bacteria</taxon>
        <taxon>Bacillati</taxon>
        <taxon>Actinomycetota</taxon>
        <taxon>Coriobacteriia</taxon>
        <taxon>Coriobacteriales</taxon>
        <taxon>Coriobacteriaceae</taxon>
        <taxon>Coriobacterium</taxon>
    </lineage>
</organism>
<sequence length="160" mass="17330">MNRISSWSRAAARVAALDYAPYALAIVVSENIGVTMAEPEVLILFKLHDLASLGFLLIVRSGLPLIGIAWVMLAAPRGPARRQGPRSYRLARNTMLLVAAGLSVTYFAIALILHMLFGNGFSLPSAVFFALLASSVVLALGIWISLRPLRRQHRRGAHAA</sequence>
<dbReference type="AlphaFoldDB" id="F2N9L7"/>
<keyword evidence="1" id="KW-0812">Transmembrane</keyword>
<dbReference type="EMBL" id="CP002628">
    <property type="protein sequence ID" value="AEB07046.1"/>
    <property type="molecule type" value="Genomic_DNA"/>
</dbReference>
<keyword evidence="1" id="KW-0472">Membrane</keyword>
<accession>F2N9L7</accession>
<gene>
    <name evidence="2" type="ordered locus">Corgl_0937</name>
</gene>
<evidence type="ECO:0000256" key="1">
    <source>
        <dbReference type="SAM" id="Phobius"/>
    </source>
</evidence>
<reference evidence="3" key="1">
    <citation type="journal article" date="2013" name="Stand. Genomic Sci.">
        <title>Complete genome sequence of Coriobacterium glomerans type strain (PW2(T)) from the midgut of Pyrrhocoris apterus L. (red soldier bug).</title>
        <authorList>
            <person name="Stackebrandt E."/>
            <person name="Zeytun A."/>
            <person name="Lapidus A."/>
            <person name="Nolan M."/>
            <person name="Lucas S."/>
            <person name="Hammon N."/>
            <person name="Deshpande S."/>
            <person name="Cheng J.F."/>
            <person name="Tapia R."/>
            <person name="Goodwin L.A."/>
            <person name="Pitluck S."/>
            <person name="Liolios K."/>
            <person name="Pagani I."/>
            <person name="Ivanova N."/>
            <person name="Mavromatis K."/>
            <person name="Mikhailova N."/>
            <person name="Huntemann M."/>
            <person name="Pati A."/>
            <person name="Chen A."/>
            <person name="Palaniappan K."/>
            <person name="Chang Y.J."/>
            <person name="Land M."/>
            <person name="Hauser L."/>
            <person name="Rohde M."/>
            <person name="Pukall R."/>
            <person name="Goker M."/>
            <person name="Detter J.C."/>
            <person name="Woyke T."/>
            <person name="Bristow J."/>
            <person name="Eisen J.A."/>
            <person name="Markowitz V."/>
            <person name="Hugenholtz P."/>
            <person name="Kyrpides N.C."/>
            <person name="Klenk H.P."/>
        </authorList>
    </citation>
    <scope>NUCLEOTIDE SEQUENCE</scope>
    <source>
        <strain evidence="3">ATCC 49209 / DSM 20642 / JCM 10262 / PW2</strain>
    </source>
</reference>
<feature type="transmembrane region" description="Helical" evidence="1">
    <location>
        <begin position="49"/>
        <end position="73"/>
    </location>
</feature>
<keyword evidence="1" id="KW-1133">Transmembrane helix</keyword>
<protein>
    <submittedName>
        <fullName evidence="2">Uncharacterized protein</fullName>
    </submittedName>
</protein>
<proteinExistence type="predicted"/>
<dbReference type="Proteomes" id="UP000006851">
    <property type="component" value="Chromosome"/>
</dbReference>
<dbReference type="HOGENOM" id="CLU_1649291_0_0_11"/>
<evidence type="ECO:0000313" key="2">
    <source>
        <dbReference type="EMBL" id="AEB07046.1"/>
    </source>
</evidence>